<dbReference type="SUPFAM" id="SSF63825">
    <property type="entry name" value="YWTD domain"/>
    <property type="match status" value="2"/>
</dbReference>
<evidence type="ECO:0000256" key="1">
    <source>
        <dbReference type="ARBA" id="ARBA00022729"/>
    </source>
</evidence>
<evidence type="ECO:0000256" key="2">
    <source>
        <dbReference type="SAM" id="MobiDB-lite"/>
    </source>
</evidence>
<dbReference type="PROSITE" id="PS00018">
    <property type="entry name" value="EF_HAND_1"/>
    <property type="match status" value="1"/>
</dbReference>
<dbReference type="Proteomes" id="UP000324233">
    <property type="component" value="Chromosome"/>
</dbReference>
<feature type="domain" description="SbsA Ig-like" evidence="3">
    <location>
        <begin position="1484"/>
        <end position="1578"/>
    </location>
</feature>
<evidence type="ECO:0000313" key="5">
    <source>
        <dbReference type="Proteomes" id="UP000324233"/>
    </source>
</evidence>
<keyword evidence="5" id="KW-1185">Reference proteome</keyword>
<dbReference type="Gene3D" id="2.60.120.380">
    <property type="match status" value="4"/>
</dbReference>
<name>A0A5B9VWE0_9BACT</name>
<dbReference type="PANTHER" id="PTHR34599:SF1">
    <property type="entry name" value="PHOSPHATIDIC ACID PHOSPHATASE TYPE 2_HALOPEROXIDASE DOMAIN-CONTAINING PROTEIN"/>
    <property type="match status" value="1"/>
</dbReference>
<feature type="domain" description="SbsA Ig-like" evidence="3">
    <location>
        <begin position="2733"/>
        <end position="2846"/>
    </location>
</feature>
<dbReference type="RefSeq" id="WP_210420381.1">
    <property type="nucleotide sequence ID" value="NZ_CP042997.1"/>
</dbReference>
<dbReference type="InterPro" id="IPR015943">
    <property type="entry name" value="WD40/YVTN_repeat-like_dom_sf"/>
</dbReference>
<sequence length="6903" mass="692178">MSLHRRKRTRRTGPLKSRPLPEQLDIRLMLAGDASNVFATFDGSIVPGDQSSRMSVSVKPGDFNLPGNGGGKVLIGFELQQSAGSSLDPAAVQLLDAKGAIVAPAYINSDLADRKASVELVALPTGDYTLVAGADRGTSGAFHLAAFLAGDVNGDRSVTADDLSAILKSYGAVPGNPLYHSEADANLDGLIGAFDFNQGLLNKGAATRLNPMGLDLAMSPSPVALPGGVLATSSPTVTLSGRTEAGAAVRLSNGATTNADSHGVYTFSGVALSAGANPLTVTATDGFGQLRSTSIQALLDVAAPTVAVTGPASGLATNSNVDVAGKVADDLAGVSSLMARTDSGEAVPVTFDPSSGQFHFATTLKTDGTSDGVHTVSLTATDRVGNTSPAKVISFTLDTAAPLVRVDSPAASLVTNANVTIQGVATDALAGLGGLTAQVDAGSPVVVSLGASGAFSFATTLATDGGADGKHTVSFVGTDKAGNSASATYSFTLLTRAPTAPTLSLDPAFQLQGDPLRTMSAIVTLDGKADPGIAVELVGLGMTTTADSSGDFTFSNVDLSVGPNLLLARVTDAAGNQSSATATITRVASASLITLRLSDDTAPGGATNGDRITSDPTVVGTLSSDAPVTATTKLVAGFDATPLASYVSIQADVDDHGGFALNRSEIDRIFGAALTDGAHTLHVALLNHPGEVALAAELSFTLDDKAPRLAAAAPADGLVTNKNVTVRGTVGDALSGVSALTASLDAGTPFAVTVAQDGTFSFATALKIDGSDDGQHVVTLAASDVAGNVASDTIHFALRTTPPKQPTFALAAADQEGGQPLKTTNSQVTLTGQTDPGVSLAIKETGATAQSTNTGAFQFPGVALALGDNTLTVVATDALGNVSQYRVTIHRDASTGGVNQVIYWNQVQLQAIVNDATTPEVASRGLAMVSAAVYDAVNAIDGTPGYYVTTGAPKGASADAAVASAAYTVLSYLYPGQQAYLDATFTADVAGIPGGQSKADGEAVGQTIANAIIAMRKDDGATNYVDYTPGTDPGDWQPTAPAFMVAENPQWATLKPFAMTGDSQFRPAGPPDMTSQAYADAVNKTLSIGSINSTTRTADQTQVARFWNDGAGTYTPPGHWNSIAEQVAQQQGVSLAQAARLFAELNVAEADAAIVAWDAKYTYNTWRPIQLAGGAGTGVNGQIQTIANWMPLINTPPFPEYISGHSTFSSAAATILTSVFGANFTFTANSMGLPGVTRSFTSFTQAAAEAGESRIYGGIHFEFSNQDALTAGANLGAYILQTFSTSTDNTPPTITLANPTTGAVTANANVTIKGTVLDNLSGVESLLAQVDGGAFAPVTFDAHGNFVLTTAFATDGKADGTHTIAFEATDFAGNTTPVRNVSMTLDTMAPAITLTAPSTNDKLTAASLLTGTADSTGSAITSLVYALDTGTTIPIAFGADGSFSQSLNLAGLSIGYHTLTVTARDAAGNSTQKSVTLSLVAPPALSLSDVAPASGADDVGVTFRPKIRFSRPIDTSTLNASDFFLTDPTGATIPATIVPSSDGSYAWLYPANSMPGASVITLTVDGSKIKAADGTLLDADGSGTPGSMLMETFTTVSTSSVPSTTLSGVVADPGLDLKPETRDDVKAGNDGILMTGDDAYLLPIAGATVYIIGQEGNKVITGPDGSFSFSSVPTGDVKLVIDGRTATNAPAGYFFPEMVMDLNIQPGQANTVMGSMATPQGEGTNPTDKGVYLPRVPSSILKTVSTTAPTTVGVDGISAPNLTPQQQQELKLTVQPGSLVGANGQAMGTGQVGISTVPPQLVMDMLPTGVMQHTFDITIQAPGVTAFATPATLTFPNFFNAAPGTQLFVLSFDHTTGRLVIDGTATVSDDGQTVTTDPGSGVTAPGWHGLVPPSSDAKGPNPPPPCLRKDQWVETVLDITDQVAQCASNFLKVAEAIKDILAAIGTAEQTYEKAMAAYKDFVKNGSTCSKITDITNTVSNAVQTVQNVINAITDGSAVNPINQAVGIAKCIGNLLTSASNVCGRIVENEGSACNTLLTRTVCLGIDVAQTEYGKVLALIDSAERVEKQGLAQLGVTLLTQIASQLATLMNDGCNLNTSGGMHAEGGPGDDMPPDWTPEQQQQFLDLLQQGATEFQKFSTNLQPVSDFYNATLDFGNGSIAVHEAAIQFAFQAVGAANAYYLFQYTSPGGKTVELRGRADNSGQVDAVLPNNTLFTFEMYDPKTDRIASYSGVTGDSGSQTAISTLTFQPTGAVYDAFGNLVKAAMTDDDGDGLVNEAEKIVGTNLKQVDTNHDGINDLAELQDGINPLGSTSFPNGVIASMPLQGEAQAVALIGSTSSQGGQTAYVATGSYGLAIVDASRFNKPVVVGQIALPGNSVAVVADPTDGLVILASGPGGVNIVDVSDQTMPMLKQTVKLPSGAQAVTFFDGLAYVASGASLVSIDPLTGEIAQILPLGGGQITGLAREGASLYTMDDRDTLRVVDVSGFVMVARGALATPDGGGQLFVDNGIAYVAAASNFRGGYDTVDVSNPDKPTLLGESNGLQTSVLPATAIVPNGSGVGILLGTPQRSSTGPVVEVMDLSDPTSTTAFLTLYSLPSSPANAAIASGIAYIADGSGGLQVVNYEPFDSKGTAPTVSISSDVGDADLHTAGVQVVEGNDIQINVNAKDDVQIGYIELLVNGQVVANDVSLPYDLNVVVPAISVAGKALTIQVQAFDTGGNQTLSNTLSYDVIPDTIPPALVSSTPSAGANVYFTPSIDLNFNKPLDPSMLDPSGIKLLFLGIGGQPGNGDGTSVAIGNVKLHALGHTLSVYPSTSLDTGNYELIVDPMVISDRAGNEPSSPVTLLFTIHAASDIHAAQGFPTIYRAPAANVGQTIAFHIPNATGNTKITFPTNTQGTAGTVDVAPSKIDAASGIAYFVVPDNATTGNLTINVADADFPLYLQIVPTLNVISDTSSGYVGGAIAISGTGFMSGATSVNFGATSVSGSSVSVTYDYLDGTYRTNGEVNLTVPTGADFGPITITTAGGTSNAYALSFSKISSIAASGTPADAFKASANVGQAITLSGSGFSLSTSVIFSAIDYNGSQSQHLVKPIAVSPDGTQLIVVVPDDATTGTVGVIGDAMNTRAFLQVVPLVTYTDFTSVAGDGSSAAAQIRGLGFVEGAGTYTFGSTSVIDTSINSGPDVTYDYGDGSYRTDGQVNLAVPLGGNPYGAVTVTTAGGTSAPYAVGLSAIRSAAASGTPADPAKASANPGQVVTLSGSGLSTSTGVVAEYLDYSGNPAYELLHPFYADAAGDLAQVTVPGYYNGAFAWRVVGSATAATLQVVPVVTAAYMTGAGAAQVQGFGFEEGNGSSYSFAGQAVADAGTSTGPDVVYNSANGSYLANGLVNLSPPTSGPGALTVTTAGGTSAPIAWSAIDPNLGDLSDVAASPGGAVYVATYNGNQVQRIDPASGAAIGQPFALPGGASYGLTGLQAAPQAMALGGKPVPAGSLLVIDGYANPDRVDAVDPSTGAVLATLTLHDNLDANAGVYDPATGRLYLLRGSANQVAAVDPVTGLTLSQFAAPAGVDYWHGGLALDPATGALWLGSSASTVVYEVGKATGAVLQRVDLSPQGVGGIAGLAFDAAGRLLVASSNGVVYRVSSAAFLPAVTTPALTGIVAAAQSGTPTDATKPSADVAQVITLVGSNFTTATQVYFPTLDNNGNPGTAIVYPSAVNAAGTQMQVVVPNTATTGAITVNAIGGANFGFGSNADSIYRNLTVPFTAGGSTMHIQFADNGSLEGLGNESWGIDNVRVYDSTTGSLVYSADFENGAGAEWSTSQTDNSGPATFTQFLGRFSNGQATLTLPSTAGKSYTLKFDFYAIDSWEGSDPNSGPDALKVAVDGTTVFNQTFSNVGGLQSYHNGVGSVLLQVVPTLTGVAGRPGADGAFTLYGSGFMDAATTVTVGGLSRVGVYTNQGDPAVSGARNDTLSGLVMPTAVEGTIRVATAGGYSEIAVPAPAPPPFVEFDALNAVTTAGTPADAAVASAVVGQAITLVGRGFSGSTVVQFPAEDAAGAAGVLSRTGTASADGTALTVVVPAQAVTGTLRVVGAAGSFRLQVVPTLRSVGGAVAPGGSILIEGAGLAAGEVQVSVGGKAAALAAGAVHDVFADGLSQQAIDVRVPAGAAGAWVTVTTPGGTFTWRSAAPASQPALAPAADPGDTLATALALGLAEGGVLAVSQKVGDGPDGANDVDLYSFTGTAGDLLTVDMGPANTSPYPDVRLFDAAGHQLAIGYYYGQEVAAFALPAGGTYYIGVSSDADRAYDPNKSHSGSGGGYTGAYTMTATLASGGGTSLAGFTAPAAVTSQSSQAPAADPGDTLSTAAGLGLAEGSRLAVGQRVGDGAGGANDVDLYSFTGTAGDLLTVDMGPANTSPYPDVRLFDAAGHQLAIGYYYQQPELNMFVLPAGGTYYIGVSSSGDTGYDPTKAGSGSGGGYTGYYTMTVTRQALTGTAAIAGLGTPARAALASANPGQVITLLGTGLRAGDQVLFQTVGQDSSAVGWVSASPISVASDGTSLQVAVPDAAASGAVRLAREGAGLFLQVVPTVSRVDENSSAYHGAGLTIEGSGLVEAGTAVRFGGQALADDGPSSGPDVTYDYAGGSYRADGQVNLTVPYGVPYGPISVSTFGGTSNPFAETFTAIEGLAASGTPANASIASANVGQAITLDGSGFTLNTAVVFSAIDYNGNRYEHVVKPIAIAPDGSKLIVVVPDDATTGPVSVVGDQLNTAAPLQVVPLVTYADFTSVSGDGSSAAAQVRGLGFVEGAGTYTFGSTSVVDHGLQVGPDVTYDYADGSYRTDGQVNLAVPLGGNPYGAVTVTTAGGTSAPYAVGLSAIRSAAASGTPADPAKASANPGQVVTLSGSGLSTSTGVVAEYLDYSGNPAYELLHPFYADAAGDLAQVTVPGYYNGAFAWRVVGSATAATLQVVPVATAAYMTGAGAAQIQGFGFEEGNGSSYSFAGQAVADAGTSTGPDVVYNSANGSYLANGLVNLSPPTSGPGALTVTTAGGTSAPIAWSAIDPNLGDLSDVAASPGGAVYVATYNGNQVQRIDPASGAAIGQPFALPGGASYGLTGLQAAPQAMALGGKPVPAGSLLVIDGYANPDRVDAVDPSTGAVLATLTLHDNLDANAGVYDPATGRLYLLRGSANQVAAVDPNTGLTLSQFAAPAGVDYWHGGLALDPATGALWLGSSASTVVYEVGKATGAVLQRVDLSPQGVGGIAGLAFDAAGRLLVASSNGVVYRATTTPSGSPPPPALTGIVAAAQSGTPTDATKPSADVAQVITLVGTGFTASTGIVFVTRDNNGNVGTVTVTPSAVTADQTHAQVVVPNLADTGAVTLAAGVGSVLLQVVPTLTGVAGRPGADGAFTLYGSGFMDAATTVTVGGLSRVGVYTNQGDPAVSGARNDTLSGLVMPTAVEGTIRVATAGGYSEIAVPAPAPPPFVEFDALNAVTTAGTPADAAVASAVVGQAITLVGRGFSGSTVVQFPAEDAAGAAGVLSRTGTASADGTALTVVVPAQAVTGTLRVVGAAGSFRLQVVPTLRSVGGAVAPGGSILIEGAGLAAGEVQVSVGGKAAALAAGAVHDVFADGLSQQAIDVRVPAGAAGAWVTVTTPGGTFTWRSAAPASQPALAPAADPGDTLATALALGLAEGGVLAVSQKVGDGPDGANDVDLYSFTGTAGDLLTVDMGPANTSPYPDVRLFDAAGHQLAIGYYYGQEVAAFALPAGGTYYIGVSSDADRAYDPNKSHSGSGGGYTGAYTMTATLASGGGTSLAGFTAPAAVTSQSSQAPAADPGDTLSTAAGLGLAEGSRLAVGQRVGDGAGGANDVDLYSFTGTAGDLLTVDMGPANTSPYPDVRLFDAAGHQLAIGYYYQQPELNMFVLPAGGTYYIGVSSSGDTGYDPTKAGSGSGGGYTGYYTMTVTRQALTGTAAIAGLGTPARAALASANPGQVITLLGTGLRAGDQVLFQTVGQDSSAVGWVSASPISVASDGTSLQVAVPDAAASGAVRLAREGAGLFLQVVPTVSRVDENSSAYHGAGLTIEGSGLVEAGTAVRFGGQALADDGPSSGPDVTYDYAGGSYRADGQVSLTVPYGVPYGPISVSTFGGTSNPFAETFTGITATATSGTPADSTKASANPNQTITLTGTGFTTGTAVTFPAIDYNGNRYEHIVKPATVSSDGKQLTVVVPYDAMTGPVSVVGDQLNTAALLQVVPVVTTAYMNNTASAQIQGFGFIEGNGTIYSFNGVTLVDTGTTSGPDVLYNYVNGSYTTNALVNLSPPTSGPGALTVTTAGGTSAPIAWSAIDPNLGDLSDVAASPGGAVYVATYNGNQVQRIDPASGAAIGQPFALPGGASYGLTGLQAAPQAMALGGKPVPAGSLLVIDGYANPDRVDAVDPSTGAVLATLTLHDNLDANAGVYDPATGRLYLLRGSANQVAAVDPNTGLTLSQFAAPAGVDYWHGGLALGPVHDNLWVGSTTSALVYEISKTNGALLQKVDLSSQGIGGIAGLAFNAAGQLLVASTDGVVFVANLNTQAQLGLAPPRAAAAGSPPAATLTSEELAPVVSAAIELWAAAGMDGAQLASLNRVVFRIVDLPGAYLGLSAPGTVYIDPTADGYGWFIDTEAADRAVFNIGGPAGGATAAEGSAAWDRMDLLTVVAHELGHELGLEDDPESDLMGTFLTPGVRRLPPGAVAQPGFAVPPAVTAASTLQSAVGSWDPTSTSGAVAVINSTSPTVPAAPVTLESRPIPAGPRPSHKSRPAIVHSAGPAPARDSLVAVRSRRVSPGNGPRAVARASARTNRKATPLLADAIDLLIGKGEMPRTSLKSPPGSDRAPGEQAEAVRDPLSPASIDVLLAWYGSVSPVEVDSPGAVHRRGRKR</sequence>
<dbReference type="Gene3D" id="1.10.606.20">
    <property type="match status" value="1"/>
</dbReference>
<dbReference type="GO" id="GO:0000272">
    <property type="term" value="P:polysaccharide catabolic process"/>
    <property type="evidence" value="ECO:0007669"/>
    <property type="project" value="InterPro"/>
</dbReference>
<feature type="region of interest" description="Disordered" evidence="2">
    <location>
        <begin position="6843"/>
        <end position="6869"/>
    </location>
</feature>
<dbReference type="Pfam" id="PF17957">
    <property type="entry name" value="Big_7"/>
    <property type="match status" value="1"/>
</dbReference>
<organism evidence="4 5">
    <name type="scientific">Aquisphaera giovannonii</name>
    <dbReference type="NCBI Taxonomy" id="406548"/>
    <lineage>
        <taxon>Bacteria</taxon>
        <taxon>Pseudomonadati</taxon>
        <taxon>Planctomycetota</taxon>
        <taxon>Planctomycetia</taxon>
        <taxon>Isosphaerales</taxon>
        <taxon>Isosphaeraceae</taxon>
        <taxon>Aquisphaera</taxon>
    </lineage>
</organism>
<dbReference type="InterPro" id="IPR052559">
    <property type="entry name" value="V-haloperoxidase"/>
</dbReference>
<dbReference type="SUPFAM" id="SSF55486">
    <property type="entry name" value="Metalloproteases ('zincins'), catalytic domain"/>
    <property type="match status" value="1"/>
</dbReference>
<proteinExistence type="predicted"/>
<dbReference type="InterPro" id="IPR032812">
    <property type="entry name" value="SbsA_Ig"/>
</dbReference>
<dbReference type="InterPro" id="IPR013783">
    <property type="entry name" value="Ig-like_fold"/>
</dbReference>
<dbReference type="InterPro" id="IPR036439">
    <property type="entry name" value="Dockerin_dom_sf"/>
</dbReference>
<dbReference type="Pfam" id="PF13205">
    <property type="entry name" value="Big_5"/>
    <property type="match status" value="2"/>
</dbReference>
<protein>
    <submittedName>
        <fullName evidence="4">IPT/TIG domain protein</fullName>
    </submittedName>
</protein>
<dbReference type="Gene3D" id="2.60.40.10">
    <property type="entry name" value="Immunoglobulins"/>
    <property type="match status" value="17"/>
</dbReference>
<dbReference type="PANTHER" id="PTHR34599">
    <property type="entry name" value="PEROXIDASE-RELATED"/>
    <property type="match status" value="1"/>
</dbReference>
<reference evidence="4 5" key="1">
    <citation type="submission" date="2019-08" db="EMBL/GenBank/DDBJ databases">
        <title>Deep-cultivation of Planctomycetes and their phenomic and genomic characterization uncovers novel biology.</title>
        <authorList>
            <person name="Wiegand S."/>
            <person name="Jogler M."/>
            <person name="Boedeker C."/>
            <person name="Pinto D."/>
            <person name="Vollmers J."/>
            <person name="Rivas-Marin E."/>
            <person name="Kohn T."/>
            <person name="Peeters S.H."/>
            <person name="Heuer A."/>
            <person name="Rast P."/>
            <person name="Oberbeckmann S."/>
            <person name="Bunk B."/>
            <person name="Jeske O."/>
            <person name="Meyerdierks A."/>
            <person name="Storesund J.E."/>
            <person name="Kallscheuer N."/>
            <person name="Luecker S."/>
            <person name="Lage O.M."/>
            <person name="Pohl T."/>
            <person name="Merkel B.J."/>
            <person name="Hornburger P."/>
            <person name="Mueller R.-W."/>
            <person name="Bruemmer F."/>
            <person name="Labrenz M."/>
            <person name="Spormann A.M."/>
            <person name="Op den Camp H."/>
            <person name="Overmann J."/>
            <person name="Amann R."/>
            <person name="Jetten M.S.M."/>
            <person name="Mascher T."/>
            <person name="Medema M.H."/>
            <person name="Devos D.P."/>
            <person name="Kaster A.-K."/>
            <person name="Ovreas L."/>
            <person name="Rohde M."/>
            <person name="Galperin M.Y."/>
            <person name="Jogler C."/>
        </authorList>
    </citation>
    <scope>NUCLEOTIDE SEQUENCE [LARGE SCALE GENOMIC DNA]</scope>
    <source>
        <strain evidence="4 5">OJF2</strain>
    </source>
</reference>
<dbReference type="CDD" id="cd03398">
    <property type="entry name" value="PAP2_haloperoxidase"/>
    <property type="match status" value="1"/>
</dbReference>
<gene>
    <name evidence="4" type="ORF">OJF2_05640</name>
</gene>
<evidence type="ECO:0000313" key="4">
    <source>
        <dbReference type="EMBL" id="QEH32095.1"/>
    </source>
</evidence>
<dbReference type="SUPFAM" id="SSF63829">
    <property type="entry name" value="Calcium-dependent phosphotriesterase"/>
    <property type="match status" value="1"/>
</dbReference>
<feature type="region of interest" description="Disordered" evidence="2">
    <location>
        <begin position="6774"/>
        <end position="6823"/>
    </location>
</feature>
<dbReference type="SUPFAM" id="SSF50969">
    <property type="entry name" value="YVTN repeat-like/Quinoprotein amine dehydrogenase"/>
    <property type="match status" value="1"/>
</dbReference>
<dbReference type="InterPro" id="IPR011044">
    <property type="entry name" value="Quino_amine_DH_bsu"/>
</dbReference>
<dbReference type="Pfam" id="PF09136">
    <property type="entry name" value="Glucodextran_B"/>
    <property type="match status" value="1"/>
</dbReference>
<dbReference type="EMBL" id="CP042997">
    <property type="protein sequence ID" value="QEH32095.1"/>
    <property type="molecule type" value="Genomic_DNA"/>
</dbReference>
<dbReference type="KEGG" id="agv:OJF2_05640"/>
<dbReference type="InterPro" id="IPR036938">
    <property type="entry name" value="PAP2/HPO_sf"/>
</dbReference>
<dbReference type="Gene3D" id="2.130.10.10">
    <property type="entry name" value="YVTN repeat-like/Quinoprotein amine dehydrogenase"/>
    <property type="match status" value="3"/>
</dbReference>
<dbReference type="SUPFAM" id="SSF48317">
    <property type="entry name" value="Acid phosphatase/Vanadium-dependent haloperoxidase"/>
    <property type="match status" value="1"/>
</dbReference>
<dbReference type="InterPro" id="IPR018247">
    <property type="entry name" value="EF_Hand_1_Ca_BS"/>
</dbReference>
<accession>A0A5B9VWE0</accession>
<keyword evidence="1" id="KW-0732">Signal</keyword>
<evidence type="ECO:0000259" key="3">
    <source>
        <dbReference type="Pfam" id="PF13205"/>
    </source>
</evidence>
<dbReference type="Gene3D" id="1.10.1330.10">
    <property type="entry name" value="Dockerin domain"/>
    <property type="match status" value="1"/>
</dbReference>